<reference evidence="3" key="1">
    <citation type="submission" date="2018-08" db="EMBL/GenBank/DDBJ databases">
        <authorList>
            <person name="Liu Z.-W."/>
            <person name="Du Z.-J."/>
        </authorList>
    </citation>
    <scope>NUCLEOTIDE SEQUENCE [LARGE SCALE GENOMIC DNA]</scope>
    <source>
        <strain evidence="3">H4X</strain>
    </source>
</reference>
<dbReference type="Proteomes" id="UP000256708">
    <property type="component" value="Unassembled WGS sequence"/>
</dbReference>
<dbReference type="RefSeq" id="WP_115564482.1">
    <property type="nucleotide sequence ID" value="NZ_QRGR01000005.1"/>
</dbReference>
<feature type="chain" id="PRO_5017643726" description="GOLD domain-containing protein" evidence="1">
    <location>
        <begin position="20"/>
        <end position="130"/>
    </location>
</feature>
<evidence type="ECO:0000313" key="2">
    <source>
        <dbReference type="EMBL" id="RDV16072.1"/>
    </source>
</evidence>
<keyword evidence="1" id="KW-0732">Signal</keyword>
<feature type="signal peptide" evidence="1">
    <location>
        <begin position="1"/>
        <end position="19"/>
    </location>
</feature>
<name>A0A3D8LGN4_9BACT</name>
<comment type="caution">
    <text evidence="2">The sequence shown here is derived from an EMBL/GenBank/DDBJ whole genome shotgun (WGS) entry which is preliminary data.</text>
</comment>
<keyword evidence="3" id="KW-1185">Reference proteome</keyword>
<gene>
    <name evidence="2" type="ORF">DXT99_05220</name>
</gene>
<accession>A0A3D8LGN4</accession>
<dbReference type="PROSITE" id="PS51257">
    <property type="entry name" value="PROKAR_LIPOPROTEIN"/>
    <property type="match status" value="1"/>
</dbReference>
<protein>
    <recommendedName>
        <fullName evidence="4">GOLD domain-containing protein</fullName>
    </recommendedName>
</protein>
<proteinExistence type="predicted"/>
<sequence>MKKLSWLFLFLFFVITACDDDDEAIPIVDGPVPVTQVQGPDNMTVGQTAEIEVTFRVRNECGQFERFEEVVSGMTYTITVHAEYIGQACAQVITTRTEGYLFTPTTAGTYTFRFWSGENNQFVTHTIVVQ</sequence>
<evidence type="ECO:0008006" key="4">
    <source>
        <dbReference type="Google" id="ProtNLM"/>
    </source>
</evidence>
<evidence type="ECO:0000313" key="3">
    <source>
        <dbReference type="Proteomes" id="UP000256708"/>
    </source>
</evidence>
<dbReference type="AlphaFoldDB" id="A0A3D8LGN4"/>
<dbReference type="EMBL" id="QRGR01000005">
    <property type="protein sequence ID" value="RDV16072.1"/>
    <property type="molecule type" value="Genomic_DNA"/>
</dbReference>
<organism evidence="2 3">
    <name type="scientific">Pontibacter diazotrophicus</name>
    <dbReference type="NCBI Taxonomy" id="1400979"/>
    <lineage>
        <taxon>Bacteria</taxon>
        <taxon>Pseudomonadati</taxon>
        <taxon>Bacteroidota</taxon>
        <taxon>Cytophagia</taxon>
        <taxon>Cytophagales</taxon>
        <taxon>Hymenobacteraceae</taxon>
        <taxon>Pontibacter</taxon>
    </lineage>
</organism>
<evidence type="ECO:0000256" key="1">
    <source>
        <dbReference type="SAM" id="SignalP"/>
    </source>
</evidence>